<dbReference type="RefSeq" id="WP_105482918.1">
    <property type="nucleotide sequence ID" value="NZ_NIGF01000004.1"/>
</dbReference>
<dbReference type="InterPro" id="IPR011611">
    <property type="entry name" value="PfkB_dom"/>
</dbReference>
<dbReference type="Proteomes" id="UP000237684">
    <property type="component" value="Unassembled WGS sequence"/>
</dbReference>
<feature type="binding site" evidence="12">
    <location>
        <position position="252"/>
    </location>
    <ligand>
        <name>K(+)</name>
        <dbReference type="ChEBI" id="CHEBI:29103"/>
    </ligand>
</feature>
<keyword evidence="4 12" id="KW-0808">Transferase</keyword>
<comment type="subunit">
    <text evidence="12">Homodimer.</text>
</comment>
<dbReference type="GO" id="GO:0005829">
    <property type="term" value="C:cytosol"/>
    <property type="evidence" value="ECO:0007669"/>
    <property type="project" value="TreeGrafter"/>
</dbReference>
<organism evidence="14 15">
    <name type="scientific">Abditibacterium utsteinense</name>
    <dbReference type="NCBI Taxonomy" id="1960156"/>
    <lineage>
        <taxon>Bacteria</taxon>
        <taxon>Pseudomonadati</taxon>
        <taxon>Abditibacteriota</taxon>
        <taxon>Abditibacteriia</taxon>
        <taxon>Abditibacteriales</taxon>
        <taxon>Abditibacteriaceae</taxon>
        <taxon>Abditibacterium</taxon>
    </lineage>
</organism>
<evidence type="ECO:0000256" key="4">
    <source>
        <dbReference type="ARBA" id="ARBA00022679"/>
    </source>
</evidence>
<dbReference type="PANTHER" id="PTHR10584">
    <property type="entry name" value="SUGAR KINASE"/>
    <property type="match status" value="1"/>
</dbReference>
<comment type="subcellular location">
    <subcellularLocation>
        <location evidence="12">Cytoplasm</location>
    </subcellularLocation>
</comment>
<keyword evidence="6 12" id="KW-0547">Nucleotide-binding</keyword>
<evidence type="ECO:0000256" key="1">
    <source>
        <dbReference type="ARBA" id="ARBA00005380"/>
    </source>
</evidence>
<evidence type="ECO:0000256" key="8">
    <source>
        <dbReference type="ARBA" id="ARBA00022840"/>
    </source>
</evidence>
<keyword evidence="10 12" id="KW-0630">Potassium</keyword>
<comment type="function">
    <text evidence="12">Catalyzes the phosphorylation of ribose at O-5 in a reaction requiring ATP and magnesium. The resulting D-ribose-5-phosphate can then be used either for sythesis of nucleotides, histidine, and tryptophan, or as a component of the pentose phosphate pathway.</text>
</comment>
<name>A0A2S8SUS3_9BACT</name>
<keyword evidence="12" id="KW-0963">Cytoplasm</keyword>
<sequence>MASTSCDVVVIGSCNMDMTVKCKDLPIPGQTMMGDGFVTNAGGKGANQAVAAAKLGAQTQIVARVGNGMFVPRFFESYDKVNLGHDFVVRDPETPSGTALIFVDTEGENMIVVAPGANMKLSSSDLDAAKSVIEGAKVMILQLEVPLETVIYAAKMAKQNGTKVILNPAPVRTLPPELLENVDIIVANEVEVMLISGAKDVDTSTAAVVCRPLLQAGVEHVITTLGKDGAVIVSGGNATKVRGFKVDAIDTTSAGDTFVGALACALTEGVALEDATHFANAAAALSATKVGAQQSMPTRTEVDEMLARKFPA</sequence>
<evidence type="ECO:0000256" key="11">
    <source>
        <dbReference type="ARBA" id="ARBA00023277"/>
    </source>
</evidence>
<evidence type="ECO:0000256" key="5">
    <source>
        <dbReference type="ARBA" id="ARBA00022723"/>
    </source>
</evidence>
<dbReference type="GO" id="GO:0005524">
    <property type="term" value="F:ATP binding"/>
    <property type="evidence" value="ECO:0007669"/>
    <property type="project" value="UniProtKB-UniRule"/>
</dbReference>
<evidence type="ECO:0000313" key="14">
    <source>
        <dbReference type="EMBL" id="PQV64536.1"/>
    </source>
</evidence>
<feature type="binding site" evidence="12">
    <location>
        <position position="291"/>
    </location>
    <ligand>
        <name>K(+)</name>
        <dbReference type="ChEBI" id="CHEBI:29103"/>
    </ligand>
</feature>
<comment type="similarity">
    <text evidence="1">Belongs to the carbohydrate kinase pfkB family.</text>
</comment>
<feature type="binding site" evidence="12">
    <location>
        <position position="280"/>
    </location>
    <ligand>
        <name>ATP</name>
        <dbReference type="ChEBI" id="CHEBI:30616"/>
    </ligand>
</feature>
<evidence type="ECO:0000256" key="6">
    <source>
        <dbReference type="ARBA" id="ARBA00022741"/>
    </source>
</evidence>
<comment type="caution">
    <text evidence="12">Lacks conserved residue(s) required for the propagation of feature annotation.</text>
</comment>
<dbReference type="PROSITE" id="PS00584">
    <property type="entry name" value="PFKB_KINASES_2"/>
    <property type="match status" value="1"/>
</dbReference>
<feature type="binding site" evidence="12">
    <location>
        <position position="295"/>
    </location>
    <ligand>
        <name>K(+)</name>
        <dbReference type="ChEBI" id="CHEBI:29103"/>
    </ligand>
</feature>
<dbReference type="CDD" id="cd01174">
    <property type="entry name" value="ribokinase"/>
    <property type="match status" value="1"/>
</dbReference>
<evidence type="ECO:0000256" key="12">
    <source>
        <dbReference type="HAMAP-Rule" id="MF_01987"/>
    </source>
</evidence>
<comment type="activity regulation">
    <text evidence="12">Activated by a monovalent cation that binds near, but not in, the active site. The most likely occupant of the site in vivo is potassium. Ion binding induces a conformational change that may alter substrate affinity.</text>
</comment>
<evidence type="ECO:0000259" key="13">
    <source>
        <dbReference type="Pfam" id="PF00294"/>
    </source>
</evidence>
<dbReference type="Pfam" id="PF00294">
    <property type="entry name" value="PfkB"/>
    <property type="match status" value="1"/>
</dbReference>
<dbReference type="SUPFAM" id="SSF53613">
    <property type="entry name" value="Ribokinase-like"/>
    <property type="match status" value="1"/>
</dbReference>
<feature type="binding site" evidence="12">
    <location>
        <position position="286"/>
    </location>
    <ligand>
        <name>K(+)</name>
        <dbReference type="ChEBI" id="CHEBI:29103"/>
    </ligand>
</feature>
<dbReference type="GO" id="GO:0019303">
    <property type="term" value="P:D-ribose catabolic process"/>
    <property type="evidence" value="ECO:0007669"/>
    <property type="project" value="UniProtKB-UniRule"/>
</dbReference>
<evidence type="ECO:0000256" key="7">
    <source>
        <dbReference type="ARBA" id="ARBA00022777"/>
    </source>
</evidence>
<feature type="binding site" evidence="12">
    <location>
        <begin position="255"/>
        <end position="256"/>
    </location>
    <ligand>
        <name>ATP</name>
        <dbReference type="ChEBI" id="CHEBI:30616"/>
    </ligand>
</feature>
<dbReference type="PRINTS" id="PR00990">
    <property type="entry name" value="RIBOKINASE"/>
</dbReference>
<feature type="binding site" evidence="12">
    <location>
        <position position="188"/>
    </location>
    <ligand>
        <name>ATP</name>
        <dbReference type="ChEBI" id="CHEBI:30616"/>
    </ligand>
</feature>
<dbReference type="InterPro" id="IPR002173">
    <property type="entry name" value="Carboh/pur_kinase_PfkB_CS"/>
</dbReference>
<dbReference type="InParanoid" id="A0A2S8SUS3"/>
<feature type="binding site" evidence="12">
    <location>
        <begin position="224"/>
        <end position="229"/>
    </location>
    <ligand>
        <name>ATP</name>
        <dbReference type="ChEBI" id="CHEBI:30616"/>
    </ligand>
</feature>
<dbReference type="NCBIfam" id="TIGR02152">
    <property type="entry name" value="D_ribokin_bact"/>
    <property type="match status" value="1"/>
</dbReference>
<evidence type="ECO:0000256" key="2">
    <source>
        <dbReference type="ARBA" id="ARBA00012035"/>
    </source>
</evidence>
<dbReference type="GO" id="GO:0004747">
    <property type="term" value="F:ribokinase activity"/>
    <property type="evidence" value="ECO:0007669"/>
    <property type="project" value="UniProtKB-UniRule"/>
</dbReference>
<feature type="binding site" evidence="12">
    <location>
        <position position="250"/>
    </location>
    <ligand>
        <name>K(+)</name>
        <dbReference type="ChEBI" id="CHEBI:29103"/>
    </ligand>
</feature>
<keyword evidence="11 12" id="KW-0119">Carbohydrate metabolism</keyword>
<feature type="binding site" evidence="12">
    <location>
        <begin position="15"/>
        <end position="17"/>
    </location>
    <ligand>
        <name>substrate</name>
    </ligand>
</feature>
<comment type="similarity">
    <text evidence="12">Belongs to the carbohydrate kinase PfkB family. Ribokinase subfamily.</text>
</comment>
<evidence type="ECO:0000313" key="15">
    <source>
        <dbReference type="Proteomes" id="UP000237684"/>
    </source>
</evidence>
<comment type="catalytic activity">
    <reaction evidence="12">
        <text>D-ribose + ATP = D-ribose 5-phosphate + ADP + H(+)</text>
        <dbReference type="Rhea" id="RHEA:13697"/>
        <dbReference type="ChEBI" id="CHEBI:15378"/>
        <dbReference type="ChEBI" id="CHEBI:30616"/>
        <dbReference type="ChEBI" id="CHEBI:47013"/>
        <dbReference type="ChEBI" id="CHEBI:78346"/>
        <dbReference type="ChEBI" id="CHEBI:456216"/>
        <dbReference type="EC" id="2.7.1.15"/>
    </reaction>
</comment>
<dbReference type="EMBL" id="NIGF01000004">
    <property type="protein sequence ID" value="PQV64536.1"/>
    <property type="molecule type" value="Genomic_DNA"/>
</dbReference>
<dbReference type="Gene3D" id="3.40.1190.20">
    <property type="match status" value="1"/>
</dbReference>
<gene>
    <name evidence="12" type="primary">rbsK</name>
    <name evidence="14" type="ORF">B1R32_10429</name>
</gene>
<dbReference type="PANTHER" id="PTHR10584:SF166">
    <property type="entry name" value="RIBOKINASE"/>
    <property type="match status" value="1"/>
</dbReference>
<dbReference type="InterPro" id="IPR002139">
    <property type="entry name" value="Ribo/fructo_kinase"/>
</dbReference>
<keyword evidence="7 12" id="KW-0418">Kinase</keyword>
<dbReference type="UniPathway" id="UPA00916">
    <property type="reaction ID" value="UER00889"/>
</dbReference>
<comment type="pathway">
    <text evidence="12">Carbohydrate metabolism; D-ribose degradation; D-ribose 5-phosphate from beta-D-ribopyranose: step 2/2.</text>
</comment>
<evidence type="ECO:0000256" key="3">
    <source>
        <dbReference type="ARBA" id="ARBA00016943"/>
    </source>
</evidence>
<evidence type="ECO:0000256" key="10">
    <source>
        <dbReference type="ARBA" id="ARBA00022958"/>
    </source>
</evidence>
<feature type="binding site" evidence="12">
    <location>
        <position position="144"/>
    </location>
    <ligand>
        <name>substrate</name>
    </ligand>
</feature>
<evidence type="ECO:0000256" key="9">
    <source>
        <dbReference type="ARBA" id="ARBA00022842"/>
    </source>
</evidence>
<proteinExistence type="inferred from homology"/>
<feature type="binding site" evidence="12">
    <location>
        <begin position="43"/>
        <end position="47"/>
    </location>
    <ligand>
        <name>substrate</name>
    </ligand>
</feature>
<dbReference type="EC" id="2.7.1.15" evidence="2 12"/>
<keyword evidence="15" id="KW-1185">Reference proteome</keyword>
<feature type="active site" description="Proton acceptor" evidence="12">
    <location>
        <position position="256"/>
    </location>
</feature>
<dbReference type="OrthoDB" id="9775849at2"/>
<dbReference type="AlphaFoldDB" id="A0A2S8SUS3"/>
<dbReference type="GO" id="GO:0046872">
    <property type="term" value="F:metal ion binding"/>
    <property type="evidence" value="ECO:0007669"/>
    <property type="project" value="UniProtKB-KW"/>
</dbReference>
<dbReference type="FunCoup" id="A0A2S8SUS3">
    <property type="interactions" value="370"/>
</dbReference>
<comment type="cofactor">
    <cofactor evidence="12">
        <name>Mg(2+)</name>
        <dbReference type="ChEBI" id="CHEBI:18420"/>
    </cofactor>
    <text evidence="12">Requires a divalent cation, most likely magnesium in vivo, as an electrophilic catalyst to aid phosphoryl group transfer. It is the chelate of the metal and the nucleotide that is the actual substrate.</text>
</comment>
<reference evidence="14 15" key="1">
    <citation type="journal article" date="2018" name="Syst. Appl. Microbiol.">
        <title>Abditibacterium utsteinense sp. nov., the first cultivated member of candidate phylum FBP, isolated from ice-free Antarctic soil samples.</title>
        <authorList>
            <person name="Tahon G."/>
            <person name="Tytgat B."/>
            <person name="Lebbe L."/>
            <person name="Carlier A."/>
            <person name="Willems A."/>
        </authorList>
    </citation>
    <scope>NUCLEOTIDE SEQUENCE [LARGE SCALE GENOMIC DNA]</scope>
    <source>
        <strain evidence="14 15">LMG 29911</strain>
    </source>
</reference>
<feature type="binding site" evidence="12">
    <location>
        <position position="289"/>
    </location>
    <ligand>
        <name>K(+)</name>
        <dbReference type="ChEBI" id="CHEBI:29103"/>
    </ligand>
</feature>
<dbReference type="InterPro" id="IPR029056">
    <property type="entry name" value="Ribokinase-like"/>
</dbReference>
<comment type="caution">
    <text evidence="14">The sequence shown here is derived from an EMBL/GenBank/DDBJ whole genome shotgun (WGS) entry which is preliminary data.</text>
</comment>
<keyword evidence="8 12" id="KW-0067">ATP-binding</keyword>
<accession>A0A2S8SUS3</accession>
<feature type="binding site" evidence="12">
    <location>
        <position position="256"/>
    </location>
    <ligand>
        <name>substrate</name>
    </ligand>
</feature>
<dbReference type="HAMAP" id="MF_01987">
    <property type="entry name" value="Ribokinase"/>
    <property type="match status" value="1"/>
</dbReference>
<keyword evidence="5 12" id="KW-0479">Metal-binding</keyword>
<protein>
    <recommendedName>
        <fullName evidence="3 12">Ribokinase</fullName>
        <shortName evidence="12">RK</shortName>
        <ecNumber evidence="2 12">2.7.1.15</ecNumber>
    </recommendedName>
</protein>
<dbReference type="InterPro" id="IPR011877">
    <property type="entry name" value="Ribokinase"/>
</dbReference>
<keyword evidence="9 12" id="KW-0460">Magnesium</keyword>
<feature type="domain" description="Carbohydrate kinase PfkB" evidence="13">
    <location>
        <begin position="7"/>
        <end position="299"/>
    </location>
</feature>